<evidence type="ECO:0000256" key="1">
    <source>
        <dbReference type="ARBA" id="ARBA00022801"/>
    </source>
</evidence>
<name>A0AAE9Y6C5_9ACTN</name>
<evidence type="ECO:0000256" key="2">
    <source>
        <dbReference type="SAM" id="Phobius"/>
    </source>
</evidence>
<gene>
    <name evidence="4" type="ORF">PO878_11145</name>
</gene>
<dbReference type="InterPro" id="IPR001932">
    <property type="entry name" value="PPM-type_phosphatase-like_dom"/>
</dbReference>
<dbReference type="InterPro" id="IPR036457">
    <property type="entry name" value="PPM-type-like_dom_sf"/>
</dbReference>
<organism evidence="4 5">
    <name type="scientific">Iamia majanohamensis</name>
    <dbReference type="NCBI Taxonomy" id="467976"/>
    <lineage>
        <taxon>Bacteria</taxon>
        <taxon>Bacillati</taxon>
        <taxon>Actinomycetota</taxon>
        <taxon>Acidimicrobiia</taxon>
        <taxon>Acidimicrobiales</taxon>
        <taxon>Iamiaceae</taxon>
        <taxon>Iamia</taxon>
    </lineage>
</organism>
<dbReference type="EMBL" id="CP116942">
    <property type="protein sequence ID" value="WCO65054.1"/>
    <property type="molecule type" value="Genomic_DNA"/>
</dbReference>
<sequence>MDGPSAMVAPVLLLTSLACGVATFVWGRSASRLGRVYRRVVAETGPESDPAVLARSAFRKDVHTTTLYAVLCLACAALATSSSARVELFFGLILVPVAVSVLSARDFVRESRLADDRYVIERRAEEVLTQDQLAPQRWAARLAPEVLPNLPGFEIGRVYKAGSGVMAGDFFDVYDLGRGRVAAVIGDVTGHGIEPSITALQAKYLLRVLLRQYRDPAQAVEELNDRMSALERLEEFISLCVVVFDTEAETVRWASAGHPTAWLWHDREVRPLRHTGPLLMLDPEGAFTSREVPLSTGDLVLLYTDGLAEARSGDDFFGEERIGNILRRDPGVPPDVLCKTLLEAAKDFATAPITDDTAILAIRRV</sequence>
<evidence type="ECO:0000313" key="5">
    <source>
        <dbReference type="Proteomes" id="UP001216390"/>
    </source>
</evidence>
<feature type="domain" description="PPM-type phosphatase" evidence="3">
    <location>
        <begin position="150"/>
        <end position="364"/>
    </location>
</feature>
<evidence type="ECO:0000259" key="3">
    <source>
        <dbReference type="SMART" id="SM00331"/>
    </source>
</evidence>
<keyword evidence="5" id="KW-1185">Reference proteome</keyword>
<accession>A0AAE9Y6C5</accession>
<keyword evidence="2" id="KW-1133">Transmembrane helix</keyword>
<dbReference type="PANTHER" id="PTHR43156:SF2">
    <property type="entry name" value="STAGE II SPORULATION PROTEIN E"/>
    <property type="match status" value="1"/>
</dbReference>
<dbReference type="RefSeq" id="WP_272734579.1">
    <property type="nucleotide sequence ID" value="NZ_CP116942.1"/>
</dbReference>
<dbReference type="GO" id="GO:0016791">
    <property type="term" value="F:phosphatase activity"/>
    <property type="evidence" value="ECO:0007669"/>
    <property type="project" value="TreeGrafter"/>
</dbReference>
<feature type="transmembrane region" description="Helical" evidence="2">
    <location>
        <begin position="65"/>
        <end position="82"/>
    </location>
</feature>
<dbReference type="Gene3D" id="3.60.40.10">
    <property type="entry name" value="PPM-type phosphatase domain"/>
    <property type="match status" value="1"/>
</dbReference>
<dbReference type="PANTHER" id="PTHR43156">
    <property type="entry name" value="STAGE II SPORULATION PROTEIN E-RELATED"/>
    <property type="match status" value="1"/>
</dbReference>
<evidence type="ECO:0000313" key="4">
    <source>
        <dbReference type="EMBL" id="WCO65054.1"/>
    </source>
</evidence>
<dbReference type="SMART" id="SM00331">
    <property type="entry name" value="PP2C_SIG"/>
    <property type="match status" value="1"/>
</dbReference>
<dbReference type="SUPFAM" id="SSF81606">
    <property type="entry name" value="PP2C-like"/>
    <property type="match status" value="1"/>
</dbReference>
<feature type="transmembrane region" description="Helical" evidence="2">
    <location>
        <begin position="6"/>
        <end position="26"/>
    </location>
</feature>
<protein>
    <submittedName>
        <fullName evidence="4">PP2C family protein-serine/threonine phosphatase</fullName>
    </submittedName>
</protein>
<dbReference type="Pfam" id="PF07228">
    <property type="entry name" value="SpoIIE"/>
    <property type="match status" value="1"/>
</dbReference>
<reference evidence="4" key="1">
    <citation type="submission" date="2023-01" db="EMBL/GenBank/DDBJ databases">
        <title>The diversity of Class Acidimicrobiia in South China Sea sediment environments and the proposal of Iamia marina sp. nov., a novel species of the genus Iamia.</title>
        <authorList>
            <person name="He Y."/>
            <person name="Tian X."/>
        </authorList>
    </citation>
    <scope>NUCLEOTIDE SEQUENCE</scope>
    <source>
        <strain evidence="4">DSM 19957</strain>
    </source>
</reference>
<keyword evidence="2" id="KW-0812">Transmembrane</keyword>
<dbReference type="KEGG" id="ima:PO878_11145"/>
<dbReference type="AlphaFoldDB" id="A0AAE9Y6C5"/>
<keyword evidence="2" id="KW-0472">Membrane</keyword>
<keyword evidence="1" id="KW-0378">Hydrolase</keyword>
<dbReference type="Proteomes" id="UP001216390">
    <property type="component" value="Chromosome"/>
</dbReference>
<dbReference type="InterPro" id="IPR052016">
    <property type="entry name" value="Bact_Sigma-Reg"/>
</dbReference>
<proteinExistence type="predicted"/>